<evidence type="ECO:0000256" key="5">
    <source>
        <dbReference type="ARBA" id="ARBA00023163"/>
    </source>
</evidence>
<dbReference type="GO" id="GO:0016987">
    <property type="term" value="F:sigma factor activity"/>
    <property type="evidence" value="ECO:0007669"/>
    <property type="project" value="UniProtKB-KW"/>
</dbReference>
<keyword evidence="4" id="KW-0238">DNA-binding</keyword>
<dbReference type="InterPro" id="IPR036388">
    <property type="entry name" value="WH-like_DNA-bd_sf"/>
</dbReference>
<dbReference type="InterPro" id="IPR014284">
    <property type="entry name" value="RNA_pol_sigma-70_dom"/>
</dbReference>
<evidence type="ECO:0000259" key="6">
    <source>
        <dbReference type="Pfam" id="PF04542"/>
    </source>
</evidence>
<feature type="domain" description="RNA polymerase sigma-70 region 2" evidence="6">
    <location>
        <begin position="13"/>
        <end position="76"/>
    </location>
</feature>
<dbReference type="OrthoDB" id="9782108at2"/>
<reference evidence="9" key="1">
    <citation type="submission" date="2018-07" db="EMBL/GenBank/DDBJ databases">
        <authorList>
            <person name="Kim H."/>
        </authorList>
    </citation>
    <scope>NUCLEOTIDE SEQUENCE [LARGE SCALE GENOMIC DNA]</scope>
    <source>
        <strain evidence="9">F02</strain>
    </source>
</reference>
<evidence type="ECO:0000256" key="3">
    <source>
        <dbReference type="ARBA" id="ARBA00023082"/>
    </source>
</evidence>
<dbReference type="KEGG" id="hyf:DTO96_100088"/>
<name>A0A345D7P7_9BURK</name>
<dbReference type="Pfam" id="PF04542">
    <property type="entry name" value="Sigma70_r2"/>
    <property type="match status" value="1"/>
</dbReference>
<dbReference type="Gene3D" id="1.10.10.10">
    <property type="entry name" value="Winged helix-like DNA-binding domain superfamily/Winged helix DNA-binding domain"/>
    <property type="match status" value="1"/>
</dbReference>
<dbReference type="GO" id="GO:0003677">
    <property type="term" value="F:DNA binding"/>
    <property type="evidence" value="ECO:0007669"/>
    <property type="project" value="UniProtKB-KW"/>
</dbReference>
<dbReference type="RefSeq" id="WP_114561693.1">
    <property type="nucleotide sequence ID" value="NZ_CP031124.1"/>
</dbReference>
<dbReference type="PANTHER" id="PTHR43133:SF8">
    <property type="entry name" value="RNA POLYMERASE SIGMA FACTOR HI_1459-RELATED"/>
    <property type="match status" value="1"/>
</dbReference>
<keyword evidence="2" id="KW-0805">Transcription regulation</keyword>
<keyword evidence="3" id="KW-0731">Sigma factor</keyword>
<gene>
    <name evidence="8" type="primary">cnrH</name>
    <name evidence="8" type="ORF">DTO96_100088</name>
</gene>
<comment type="similarity">
    <text evidence="1">Belongs to the sigma-70 factor family. ECF subfamily.</text>
</comment>
<dbReference type="InterPro" id="IPR007627">
    <property type="entry name" value="RNA_pol_sigma70_r2"/>
</dbReference>
<keyword evidence="5" id="KW-0804">Transcription</keyword>
<feature type="domain" description="RNA polymerase sigma factor 70 region 4 type 2" evidence="7">
    <location>
        <begin position="125"/>
        <end position="177"/>
    </location>
</feature>
<dbReference type="NCBIfam" id="TIGR02943">
    <property type="entry name" value="Sig70_famx1"/>
    <property type="match status" value="1"/>
</dbReference>
<evidence type="ECO:0000256" key="4">
    <source>
        <dbReference type="ARBA" id="ARBA00023125"/>
    </source>
</evidence>
<dbReference type="SUPFAM" id="SSF88946">
    <property type="entry name" value="Sigma2 domain of RNA polymerase sigma factors"/>
    <property type="match status" value="1"/>
</dbReference>
<dbReference type="Proteomes" id="UP000252182">
    <property type="component" value="Chromosome"/>
</dbReference>
<dbReference type="InterPro" id="IPR013324">
    <property type="entry name" value="RNA_pol_sigma_r3/r4-like"/>
</dbReference>
<evidence type="ECO:0000313" key="9">
    <source>
        <dbReference type="Proteomes" id="UP000252182"/>
    </source>
</evidence>
<dbReference type="InterPro" id="IPR013249">
    <property type="entry name" value="RNA_pol_sigma70_r4_t2"/>
</dbReference>
<dbReference type="GO" id="GO:0006352">
    <property type="term" value="P:DNA-templated transcription initiation"/>
    <property type="evidence" value="ECO:0007669"/>
    <property type="project" value="InterPro"/>
</dbReference>
<evidence type="ECO:0000259" key="7">
    <source>
        <dbReference type="Pfam" id="PF08281"/>
    </source>
</evidence>
<dbReference type="NCBIfam" id="TIGR02937">
    <property type="entry name" value="sigma70-ECF"/>
    <property type="match status" value="1"/>
</dbReference>
<evidence type="ECO:0000256" key="1">
    <source>
        <dbReference type="ARBA" id="ARBA00010641"/>
    </source>
</evidence>
<dbReference type="SUPFAM" id="SSF88659">
    <property type="entry name" value="Sigma3 and sigma4 domains of RNA polymerase sigma factors"/>
    <property type="match status" value="1"/>
</dbReference>
<dbReference type="Gene3D" id="1.10.1740.10">
    <property type="match status" value="1"/>
</dbReference>
<organism evidence="8 9">
    <name type="scientific">Ephemeroptericola cinctiostellae</name>
    <dbReference type="NCBI Taxonomy" id="2268024"/>
    <lineage>
        <taxon>Bacteria</taxon>
        <taxon>Pseudomonadati</taxon>
        <taxon>Pseudomonadota</taxon>
        <taxon>Betaproteobacteria</taxon>
        <taxon>Burkholderiales</taxon>
        <taxon>Burkholderiaceae</taxon>
        <taxon>Ephemeroptericola</taxon>
    </lineage>
</organism>
<evidence type="ECO:0000256" key="2">
    <source>
        <dbReference type="ARBA" id="ARBA00023015"/>
    </source>
</evidence>
<sequence length="190" mass="21992">MMTADAIWQNLATHHTYLLKVARRLTPNDALAQDVVQDTLLAAHEKFSQFSGRSSLRTWLTSILKNRLRDAWRADKKWIAPLMQGEDRLDDFDGLFTENGKWQANEERVHWRTPEALVSDQQFIQVLDACMAKLPAQTGQVFMMSQVLEMSTEEIKTELNIAANHLWVLLYRARMALKLCLEQNWLHNGV</sequence>
<dbReference type="InterPro" id="IPR014289">
    <property type="entry name" value="RNA_pol_sigma-24-rel"/>
</dbReference>
<dbReference type="PANTHER" id="PTHR43133">
    <property type="entry name" value="RNA POLYMERASE ECF-TYPE SIGMA FACTO"/>
    <property type="match status" value="1"/>
</dbReference>
<dbReference type="InterPro" id="IPR013325">
    <property type="entry name" value="RNA_pol_sigma_r2"/>
</dbReference>
<dbReference type="AlphaFoldDB" id="A0A345D7P7"/>
<protein>
    <submittedName>
        <fullName evidence="8">RNA polymerase sigma factor CnrH</fullName>
    </submittedName>
</protein>
<dbReference type="InterPro" id="IPR039425">
    <property type="entry name" value="RNA_pol_sigma-70-like"/>
</dbReference>
<dbReference type="Pfam" id="PF08281">
    <property type="entry name" value="Sigma70_r4_2"/>
    <property type="match status" value="1"/>
</dbReference>
<evidence type="ECO:0000313" key="8">
    <source>
        <dbReference type="EMBL" id="AXF84385.1"/>
    </source>
</evidence>
<proteinExistence type="inferred from homology"/>
<dbReference type="EMBL" id="CP031124">
    <property type="protein sequence ID" value="AXF84385.1"/>
    <property type="molecule type" value="Genomic_DNA"/>
</dbReference>
<keyword evidence="9" id="KW-1185">Reference proteome</keyword>
<accession>A0A345D7P7</accession>